<dbReference type="AlphaFoldDB" id="A0A0B7BX26"/>
<evidence type="ECO:0000313" key="2">
    <source>
        <dbReference type="EMBL" id="CEK96750.1"/>
    </source>
</evidence>
<name>A0A0B7BX26_9EUPU</name>
<feature type="compositionally biased region" description="Low complexity" evidence="1">
    <location>
        <begin position="30"/>
        <end position="49"/>
    </location>
</feature>
<feature type="compositionally biased region" description="Polar residues" evidence="1">
    <location>
        <begin position="96"/>
        <end position="105"/>
    </location>
</feature>
<feature type="region of interest" description="Disordered" evidence="1">
    <location>
        <begin position="30"/>
        <end position="51"/>
    </location>
</feature>
<accession>A0A0B7BX26</accession>
<gene>
    <name evidence="2" type="primary">ORF213328</name>
</gene>
<evidence type="ECO:0000256" key="1">
    <source>
        <dbReference type="SAM" id="MobiDB-lite"/>
    </source>
</evidence>
<feature type="region of interest" description="Disordered" evidence="1">
    <location>
        <begin position="75"/>
        <end position="129"/>
    </location>
</feature>
<reference evidence="2" key="1">
    <citation type="submission" date="2014-12" db="EMBL/GenBank/DDBJ databases">
        <title>Insight into the proteome of Arion vulgaris.</title>
        <authorList>
            <person name="Aradska J."/>
            <person name="Bulat T."/>
            <person name="Smidak R."/>
            <person name="Sarate P."/>
            <person name="Gangsoo J."/>
            <person name="Sialana F."/>
            <person name="Bilban M."/>
            <person name="Lubec G."/>
        </authorList>
    </citation>
    <scope>NUCLEOTIDE SEQUENCE</scope>
    <source>
        <tissue evidence="2">Skin</tissue>
    </source>
</reference>
<feature type="non-terminal residue" evidence="2">
    <location>
        <position position="1"/>
    </location>
</feature>
<feature type="non-terminal residue" evidence="2">
    <location>
        <position position="129"/>
    </location>
</feature>
<organism evidence="2">
    <name type="scientific">Arion vulgaris</name>
    <dbReference type="NCBI Taxonomy" id="1028688"/>
    <lineage>
        <taxon>Eukaryota</taxon>
        <taxon>Metazoa</taxon>
        <taxon>Spiralia</taxon>
        <taxon>Lophotrochozoa</taxon>
        <taxon>Mollusca</taxon>
        <taxon>Gastropoda</taxon>
        <taxon>Heterobranchia</taxon>
        <taxon>Euthyneura</taxon>
        <taxon>Panpulmonata</taxon>
        <taxon>Eupulmonata</taxon>
        <taxon>Stylommatophora</taxon>
        <taxon>Helicina</taxon>
        <taxon>Arionoidea</taxon>
        <taxon>Arionidae</taxon>
        <taxon>Arion</taxon>
    </lineage>
</organism>
<sequence>GGLGSCGFSLPPRAVPVPVYNHVGNGSVVMGNGSLQSLHHQQQQPELQQKPASVLLASLPVDDKYGTNVRSFFCSSDSSAGSPSFEDDDFTDGRDSLSQVSTSEQSENEDIRNFENYVEEYNQQKEKPG</sequence>
<dbReference type="EMBL" id="HACG01049885">
    <property type="protein sequence ID" value="CEK96750.1"/>
    <property type="molecule type" value="Transcribed_RNA"/>
</dbReference>
<proteinExistence type="predicted"/>
<protein>
    <submittedName>
        <fullName evidence="2">Uncharacterized protein</fullName>
    </submittedName>
</protein>
<feature type="compositionally biased region" description="Low complexity" evidence="1">
    <location>
        <begin position="75"/>
        <end position="84"/>
    </location>
</feature>